<keyword evidence="3" id="KW-0812">Transmembrane</keyword>
<dbReference type="InterPro" id="IPR044696">
    <property type="entry name" value="WIP1/2/3"/>
</dbReference>
<proteinExistence type="predicted"/>
<feature type="compositionally biased region" description="Basic and acidic residues" evidence="2">
    <location>
        <begin position="51"/>
        <end position="67"/>
    </location>
</feature>
<evidence type="ECO:0000313" key="5">
    <source>
        <dbReference type="Proteomes" id="UP000298416"/>
    </source>
</evidence>
<feature type="compositionally biased region" description="Polar residues" evidence="2">
    <location>
        <begin position="35"/>
        <end position="44"/>
    </location>
</feature>
<gene>
    <name evidence="4" type="ORF">SASPL_130354</name>
</gene>
<dbReference type="EMBL" id="PNBA02000011">
    <property type="protein sequence ID" value="KAG6407365.1"/>
    <property type="molecule type" value="Genomic_DNA"/>
</dbReference>
<dbReference type="AlphaFoldDB" id="A0A8X8X5V4"/>
<evidence type="ECO:0000256" key="3">
    <source>
        <dbReference type="SAM" id="Phobius"/>
    </source>
</evidence>
<keyword evidence="1" id="KW-0175">Coiled coil</keyword>
<feature type="compositionally biased region" description="Polar residues" evidence="2">
    <location>
        <begin position="112"/>
        <end position="132"/>
    </location>
</feature>
<feature type="region of interest" description="Disordered" evidence="2">
    <location>
        <begin position="34"/>
        <end position="132"/>
    </location>
</feature>
<sequence length="521" mass="56729">MAILLYMENDSLVRELVEDNEGIATDLISDKLGSASESKVQANGSHGVGNSDRDELNLKGADVELKPDVSTPTPTRKGFGLKKWRRIKRDANRDGDSGTDAVAVVAQDSPREVSSNPSKRAQKSEGSVSSTNAVVRNFDGSALLDESSLGLSPSFAAGTDSENSEDRSSKSSTAASAPRMRYEIPVIGGFPRDKSKISSYNGKNLTYAVQYGQHGKGRIEASKKARGERVKTEKENSHSSVESDSRSSNFVFMQGAFSLNNGRRSEGINEYDGQNGDEVQGIGKQVNDGSLSGYDNDSGRGGFEDLSPEEGNENHGPMRDTDPLSESMRTLQSAQEALEAEVLKFKEIGNDVSVDGPVSDLCNEFLDVEQKLQETRDEGSQSFLQSQRGINDVVSELEDLFKQKVEAELEYLVLSRTVQKMRVAAVDQITVLEEQKAPSSVQTQVLDQLGDAEHKAASLKKQADKLENFCEEIASADEILKLQKGAFKYGSCFVMQLVLLFVILGVFILQFSGDYVEVVPT</sequence>
<feature type="region of interest" description="Disordered" evidence="2">
    <location>
        <begin position="215"/>
        <end position="247"/>
    </location>
</feature>
<dbReference type="PANTHER" id="PTHR34562:SF8">
    <property type="entry name" value="WPP DOMAIN-INTERACTING PROTEIN 1"/>
    <property type="match status" value="1"/>
</dbReference>
<reference evidence="4" key="1">
    <citation type="submission" date="2018-01" db="EMBL/GenBank/DDBJ databases">
        <authorList>
            <person name="Mao J.F."/>
        </authorList>
    </citation>
    <scope>NUCLEOTIDE SEQUENCE</scope>
    <source>
        <strain evidence="4">Huo1</strain>
        <tissue evidence="4">Leaf</tissue>
    </source>
</reference>
<feature type="region of interest" description="Disordered" evidence="2">
    <location>
        <begin position="154"/>
        <end position="177"/>
    </location>
</feature>
<dbReference type="Proteomes" id="UP000298416">
    <property type="component" value="Unassembled WGS sequence"/>
</dbReference>
<keyword evidence="3" id="KW-0472">Membrane</keyword>
<organism evidence="4">
    <name type="scientific">Salvia splendens</name>
    <name type="common">Scarlet sage</name>
    <dbReference type="NCBI Taxonomy" id="180675"/>
    <lineage>
        <taxon>Eukaryota</taxon>
        <taxon>Viridiplantae</taxon>
        <taxon>Streptophyta</taxon>
        <taxon>Embryophyta</taxon>
        <taxon>Tracheophyta</taxon>
        <taxon>Spermatophyta</taxon>
        <taxon>Magnoliopsida</taxon>
        <taxon>eudicotyledons</taxon>
        <taxon>Gunneridae</taxon>
        <taxon>Pentapetalae</taxon>
        <taxon>asterids</taxon>
        <taxon>lamiids</taxon>
        <taxon>Lamiales</taxon>
        <taxon>Lamiaceae</taxon>
        <taxon>Nepetoideae</taxon>
        <taxon>Mentheae</taxon>
        <taxon>Salviinae</taxon>
        <taxon>Salvia</taxon>
        <taxon>Salvia subgen. Calosphace</taxon>
        <taxon>core Calosphace</taxon>
    </lineage>
</organism>
<dbReference type="PANTHER" id="PTHR34562">
    <property type="entry name" value="WPP DOMAIN-INTERACTING PROTEIN 2"/>
    <property type="match status" value="1"/>
</dbReference>
<feature type="compositionally biased region" description="Basic and acidic residues" evidence="2">
    <location>
        <begin position="217"/>
        <end position="245"/>
    </location>
</feature>
<keyword evidence="5" id="KW-1185">Reference proteome</keyword>
<comment type="caution">
    <text evidence="4">The sequence shown here is derived from an EMBL/GenBank/DDBJ whole genome shotgun (WGS) entry which is preliminary data.</text>
</comment>
<reference evidence="4" key="2">
    <citation type="submission" date="2020-08" db="EMBL/GenBank/DDBJ databases">
        <title>Plant Genome Project.</title>
        <authorList>
            <person name="Zhang R.-G."/>
        </authorList>
    </citation>
    <scope>NUCLEOTIDE SEQUENCE</scope>
    <source>
        <strain evidence="4">Huo1</strain>
        <tissue evidence="4">Leaf</tissue>
    </source>
</reference>
<evidence type="ECO:0000313" key="4">
    <source>
        <dbReference type="EMBL" id="KAG6407365.1"/>
    </source>
</evidence>
<feature type="region of interest" description="Disordered" evidence="2">
    <location>
        <begin position="263"/>
        <end position="331"/>
    </location>
</feature>
<protein>
    <recommendedName>
        <fullName evidence="6">WPP domain-interacting protein</fullName>
    </recommendedName>
</protein>
<feature type="compositionally biased region" description="Basic and acidic residues" evidence="2">
    <location>
        <begin position="312"/>
        <end position="322"/>
    </location>
</feature>
<evidence type="ECO:0000256" key="2">
    <source>
        <dbReference type="SAM" id="MobiDB-lite"/>
    </source>
</evidence>
<feature type="coiled-coil region" evidence="1">
    <location>
        <begin position="358"/>
        <end position="410"/>
    </location>
</feature>
<evidence type="ECO:0008006" key="6">
    <source>
        <dbReference type="Google" id="ProtNLM"/>
    </source>
</evidence>
<evidence type="ECO:0000256" key="1">
    <source>
        <dbReference type="SAM" id="Coils"/>
    </source>
</evidence>
<accession>A0A8X8X5V4</accession>
<name>A0A8X8X5V4_SALSN</name>
<feature type="compositionally biased region" description="Basic residues" evidence="2">
    <location>
        <begin position="79"/>
        <end position="88"/>
    </location>
</feature>
<feature type="transmembrane region" description="Helical" evidence="3">
    <location>
        <begin position="489"/>
        <end position="511"/>
    </location>
</feature>
<keyword evidence="3" id="KW-1133">Transmembrane helix</keyword>